<dbReference type="Gene3D" id="3.40.50.300">
    <property type="entry name" value="P-loop containing nucleotide triphosphate hydrolases"/>
    <property type="match status" value="1"/>
</dbReference>
<gene>
    <name evidence="1" type="ORF">HKI81_07415</name>
</gene>
<dbReference type="EMBL" id="JABEQB010000018">
    <property type="protein sequence ID" value="NNG67057.1"/>
    <property type="molecule type" value="Genomic_DNA"/>
</dbReference>
<reference evidence="1 2" key="1">
    <citation type="submission" date="2020-04" db="EMBL/GenBank/DDBJ databases">
        <title>Draft genome sequence of Caldanaerobacter sunterraneus. strain 1523vc isolated from Griffin hot spring, Kamchatka, Russia.</title>
        <authorList>
            <person name="Toshchakov S.V."/>
            <person name="Podosokorskaya O.A."/>
            <person name="Kublanov I.V."/>
            <person name="Korzhenkov A."/>
            <person name="Patrushev M.V."/>
        </authorList>
    </citation>
    <scope>NUCLEOTIDE SEQUENCE [LARGE SCALE GENOMIC DNA]</scope>
    <source>
        <strain evidence="1 2">1523vc</strain>
    </source>
</reference>
<evidence type="ECO:0008006" key="3">
    <source>
        <dbReference type="Google" id="ProtNLM"/>
    </source>
</evidence>
<evidence type="ECO:0000313" key="1">
    <source>
        <dbReference type="EMBL" id="NNG67057.1"/>
    </source>
</evidence>
<accession>A0A7Y2L8D2</accession>
<name>A0A7Y2L8D2_9THEO</name>
<comment type="caution">
    <text evidence="1">The sequence shown here is derived from an EMBL/GenBank/DDBJ whole genome shotgun (WGS) entry which is preliminary data.</text>
</comment>
<organism evidence="1 2">
    <name type="scientific">Caldanaerobacter subterraneus</name>
    <dbReference type="NCBI Taxonomy" id="911092"/>
    <lineage>
        <taxon>Bacteria</taxon>
        <taxon>Bacillati</taxon>
        <taxon>Bacillota</taxon>
        <taxon>Clostridia</taxon>
        <taxon>Thermoanaerobacterales</taxon>
        <taxon>Thermoanaerobacteraceae</taxon>
        <taxon>Caldanaerobacter</taxon>
    </lineage>
</organism>
<dbReference type="Proteomes" id="UP000529861">
    <property type="component" value="Unassembled WGS sequence"/>
</dbReference>
<dbReference type="RefSeq" id="WP_170271007.1">
    <property type="nucleotide sequence ID" value="NZ_JABEQB010000018.1"/>
</dbReference>
<proteinExistence type="predicted"/>
<dbReference type="InterPro" id="IPR027417">
    <property type="entry name" value="P-loop_NTPase"/>
</dbReference>
<sequence>MTFPIYFELEGFKFELPSSTLLTGPMAAAKPLFAQKFIAAVLNEREDIRVFYFATSAPVESILRNLEVFGLKRGREKITFFDYDPAIKELKKEGDSYYKGDYSIPEMLRRIFGLAGENTIVVIPSFTLLLVNSDNKEGLLEVLTSSTKNKNLTSFVAVSSDMFQEFNEKLIDVSDNIMNFFKKGEKIFIKVTKFKGEYDAEEKEFKFAKELFTTTKKEVAERTAKIIRAKKS</sequence>
<dbReference type="AlphaFoldDB" id="A0A7Y2L8D2"/>
<evidence type="ECO:0000313" key="2">
    <source>
        <dbReference type="Proteomes" id="UP000529861"/>
    </source>
</evidence>
<protein>
    <recommendedName>
        <fullName evidence="3">KaiC-like domain-containing protein</fullName>
    </recommendedName>
</protein>